<keyword evidence="6 8" id="KW-0472">Membrane</keyword>
<feature type="compositionally biased region" description="Basic and acidic residues" evidence="7">
    <location>
        <begin position="485"/>
        <end position="498"/>
    </location>
</feature>
<feature type="region of interest" description="Disordered" evidence="7">
    <location>
        <begin position="478"/>
        <end position="498"/>
    </location>
</feature>
<dbReference type="PANTHER" id="PTHR42718:SF46">
    <property type="entry name" value="BLR6921 PROTEIN"/>
    <property type="match status" value="1"/>
</dbReference>
<feature type="transmembrane region" description="Helical" evidence="8">
    <location>
        <begin position="135"/>
        <end position="157"/>
    </location>
</feature>
<keyword evidence="4 8" id="KW-0812">Transmembrane</keyword>
<dbReference type="Proteomes" id="UP001597018">
    <property type="component" value="Unassembled WGS sequence"/>
</dbReference>
<feature type="transmembrane region" description="Helical" evidence="8">
    <location>
        <begin position="75"/>
        <end position="95"/>
    </location>
</feature>
<organism evidence="10 11">
    <name type="scientific">Saccharopolyspora rosea</name>
    <dbReference type="NCBI Taxonomy" id="524884"/>
    <lineage>
        <taxon>Bacteria</taxon>
        <taxon>Bacillati</taxon>
        <taxon>Actinomycetota</taxon>
        <taxon>Actinomycetes</taxon>
        <taxon>Pseudonocardiales</taxon>
        <taxon>Pseudonocardiaceae</taxon>
        <taxon>Saccharopolyspora</taxon>
    </lineage>
</organism>
<dbReference type="Pfam" id="PF07690">
    <property type="entry name" value="MFS_1"/>
    <property type="match status" value="1"/>
</dbReference>
<feature type="transmembrane region" description="Helical" evidence="8">
    <location>
        <begin position="327"/>
        <end position="346"/>
    </location>
</feature>
<comment type="caution">
    <text evidence="10">The sequence shown here is derived from an EMBL/GenBank/DDBJ whole genome shotgun (WGS) entry which is preliminary data.</text>
</comment>
<dbReference type="PANTHER" id="PTHR42718">
    <property type="entry name" value="MAJOR FACILITATOR SUPERFAMILY MULTIDRUG TRANSPORTER MFSC"/>
    <property type="match status" value="1"/>
</dbReference>
<evidence type="ECO:0000256" key="3">
    <source>
        <dbReference type="ARBA" id="ARBA00022475"/>
    </source>
</evidence>
<dbReference type="EMBL" id="JBHTIW010000003">
    <property type="protein sequence ID" value="MFD0919498.1"/>
    <property type="molecule type" value="Genomic_DNA"/>
</dbReference>
<evidence type="ECO:0000256" key="5">
    <source>
        <dbReference type="ARBA" id="ARBA00022989"/>
    </source>
</evidence>
<dbReference type="PROSITE" id="PS00216">
    <property type="entry name" value="SUGAR_TRANSPORT_1"/>
    <property type="match status" value="1"/>
</dbReference>
<evidence type="ECO:0000256" key="6">
    <source>
        <dbReference type="ARBA" id="ARBA00023136"/>
    </source>
</evidence>
<feature type="transmembrane region" description="Helical" evidence="8">
    <location>
        <begin position="395"/>
        <end position="416"/>
    </location>
</feature>
<dbReference type="PROSITE" id="PS50850">
    <property type="entry name" value="MFS"/>
    <property type="match status" value="1"/>
</dbReference>
<keyword evidence="3" id="KW-1003">Cell membrane</keyword>
<dbReference type="InterPro" id="IPR005829">
    <property type="entry name" value="Sugar_transporter_CS"/>
</dbReference>
<dbReference type="CDD" id="cd17321">
    <property type="entry name" value="MFS_MMR_MDR_like"/>
    <property type="match status" value="1"/>
</dbReference>
<gene>
    <name evidence="10" type="ORF">ACFQ16_07065</name>
</gene>
<proteinExistence type="predicted"/>
<evidence type="ECO:0000256" key="4">
    <source>
        <dbReference type="ARBA" id="ARBA00022692"/>
    </source>
</evidence>
<keyword evidence="5 8" id="KW-1133">Transmembrane helix</keyword>
<feature type="transmembrane region" description="Helical" evidence="8">
    <location>
        <begin position="50"/>
        <end position="68"/>
    </location>
</feature>
<comment type="subcellular location">
    <subcellularLocation>
        <location evidence="1">Cell membrane</location>
        <topology evidence="1">Multi-pass membrane protein</topology>
    </subcellularLocation>
</comment>
<evidence type="ECO:0000313" key="11">
    <source>
        <dbReference type="Proteomes" id="UP001597018"/>
    </source>
</evidence>
<evidence type="ECO:0000256" key="1">
    <source>
        <dbReference type="ARBA" id="ARBA00004651"/>
    </source>
</evidence>
<dbReference type="RefSeq" id="WP_263252666.1">
    <property type="nucleotide sequence ID" value="NZ_BAABLT010000001.1"/>
</dbReference>
<feature type="transmembrane region" description="Helical" evidence="8">
    <location>
        <begin position="266"/>
        <end position="284"/>
    </location>
</feature>
<sequence length="498" mass="50201">MRAATTSARTAVMCLCVTLVVGMVSAVNLAIPSLHTSALHPSATEVVWVVDGYVAVFACLLIPAGALADRWGRKGVLVSGMLVFALGSAICALAPQVQFLIAGRMLSGAGAAAVLPTTLALLIADADAGQRPRLISVWASMTGLAAVLGNVGGGAAIELGTWRSLFVCVVPLSAAAAGLVALVAPVVPRHRRPVDPLGALLLTGGIVALLFGITAGPQTGWTSAEVLAGTGVAVALLACWTWHGLRSEHPMLSPRLFAIPAVRSSALGLALLFVGMFGVFYVNGQFLQYAQGCSPFGAGVRLLPMAAALLLAPRCGVAVERLLGRRWTVAAGVAVQAAGLLVLSTVDRTSPYPLYAAGAGLAAAGCGLATPLLSHGMVSALPAEQAGVGSGLQSLARELGSALGIALAGSLITALFTADSPTPGASTVAAALRTTTAPEQRLAVVDHFTASLDTTMLTLAGFALLAGAFVVAWFPRQAAPPGGRAAERAPEVAERSGP</sequence>
<feature type="transmembrane region" description="Helical" evidence="8">
    <location>
        <begin position="296"/>
        <end position="315"/>
    </location>
</feature>
<feature type="transmembrane region" description="Helical" evidence="8">
    <location>
        <begin position="196"/>
        <end position="214"/>
    </location>
</feature>
<dbReference type="Gene3D" id="1.20.1250.20">
    <property type="entry name" value="MFS general substrate transporter like domains"/>
    <property type="match status" value="1"/>
</dbReference>
<dbReference type="InterPro" id="IPR020846">
    <property type="entry name" value="MFS_dom"/>
</dbReference>
<dbReference type="InterPro" id="IPR036259">
    <property type="entry name" value="MFS_trans_sf"/>
</dbReference>
<keyword evidence="11" id="KW-1185">Reference proteome</keyword>
<feature type="domain" description="Major facilitator superfamily (MFS) profile" evidence="9">
    <location>
        <begin position="1"/>
        <end position="478"/>
    </location>
</feature>
<feature type="transmembrane region" description="Helical" evidence="8">
    <location>
        <begin position="226"/>
        <end position="245"/>
    </location>
</feature>
<dbReference type="Gene3D" id="1.20.1720.10">
    <property type="entry name" value="Multidrug resistance protein D"/>
    <property type="match status" value="1"/>
</dbReference>
<accession>A0ABW3FNS6</accession>
<evidence type="ECO:0000259" key="9">
    <source>
        <dbReference type="PROSITE" id="PS50850"/>
    </source>
</evidence>
<dbReference type="InterPro" id="IPR011701">
    <property type="entry name" value="MFS"/>
</dbReference>
<feature type="transmembrane region" description="Helical" evidence="8">
    <location>
        <begin position="456"/>
        <end position="474"/>
    </location>
</feature>
<evidence type="ECO:0000256" key="2">
    <source>
        <dbReference type="ARBA" id="ARBA00022448"/>
    </source>
</evidence>
<evidence type="ECO:0000256" key="7">
    <source>
        <dbReference type="SAM" id="MobiDB-lite"/>
    </source>
</evidence>
<keyword evidence="2" id="KW-0813">Transport</keyword>
<feature type="transmembrane region" description="Helical" evidence="8">
    <location>
        <begin position="101"/>
        <end position="123"/>
    </location>
</feature>
<feature type="transmembrane region" description="Helical" evidence="8">
    <location>
        <begin position="352"/>
        <end position="374"/>
    </location>
</feature>
<feature type="transmembrane region" description="Helical" evidence="8">
    <location>
        <begin position="163"/>
        <end position="184"/>
    </location>
</feature>
<protein>
    <submittedName>
        <fullName evidence="10">MFS transporter</fullName>
    </submittedName>
</protein>
<evidence type="ECO:0000256" key="8">
    <source>
        <dbReference type="SAM" id="Phobius"/>
    </source>
</evidence>
<reference evidence="11" key="1">
    <citation type="journal article" date="2019" name="Int. J. Syst. Evol. Microbiol.">
        <title>The Global Catalogue of Microorganisms (GCM) 10K type strain sequencing project: providing services to taxonomists for standard genome sequencing and annotation.</title>
        <authorList>
            <consortium name="The Broad Institute Genomics Platform"/>
            <consortium name="The Broad Institute Genome Sequencing Center for Infectious Disease"/>
            <person name="Wu L."/>
            <person name="Ma J."/>
        </authorList>
    </citation>
    <scope>NUCLEOTIDE SEQUENCE [LARGE SCALE GENOMIC DNA]</scope>
    <source>
        <strain evidence="11">CCUG 56401</strain>
    </source>
</reference>
<name>A0ABW3FNS6_9PSEU</name>
<evidence type="ECO:0000313" key="10">
    <source>
        <dbReference type="EMBL" id="MFD0919498.1"/>
    </source>
</evidence>
<dbReference type="SUPFAM" id="SSF103473">
    <property type="entry name" value="MFS general substrate transporter"/>
    <property type="match status" value="1"/>
</dbReference>